<keyword evidence="6" id="KW-1185">Reference proteome</keyword>
<protein>
    <recommendedName>
        <fullName evidence="2">RNA polymerase II holoenzyme cyclin-like subunit</fullName>
    </recommendedName>
</protein>
<feature type="domain" description="Cyclin-like" evidence="4">
    <location>
        <begin position="53"/>
        <end position="142"/>
    </location>
</feature>
<dbReference type="SUPFAM" id="SSF47954">
    <property type="entry name" value="Cyclin-like"/>
    <property type="match status" value="2"/>
</dbReference>
<dbReference type="PIRSF" id="PIRSF028758">
    <property type="entry name" value="Cyclin, C/H/G types"/>
    <property type="match status" value="1"/>
</dbReference>
<dbReference type="Gene3D" id="1.10.472.10">
    <property type="entry name" value="Cyclin-like"/>
    <property type="match status" value="2"/>
</dbReference>
<evidence type="ECO:0000313" key="6">
    <source>
        <dbReference type="Proteomes" id="UP000799538"/>
    </source>
</evidence>
<dbReference type="GO" id="GO:0016538">
    <property type="term" value="F:cyclin-dependent protein serine/threonine kinase regulator activity"/>
    <property type="evidence" value="ECO:0007669"/>
    <property type="project" value="InterPro"/>
</dbReference>
<evidence type="ECO:0000313" key="5">
    <source>
        <dbReference type="EMBL" id="KAF2227024.1"/>
    </source>
</evidence>
<dbReference type="InterPro" id="IPR036915">
    <property type="entry name" value="Cyclin-like_sf"/>
</dbReference>
<evidence type="ECO:0000256" key="2">
    <source>
        <dbReference type="ARBA" id="ARBA00014912"/>
    </source>
</evidence>
<proteinExistence type="inferred from homology"/>
<dbReference type="CDD" id="cd20513">
    <property type="entry name" value="CYCLIN_CCNC_rpt1"/>
    <property type="match status" value="1"/>
</dbReference>
<evidence type="ECO:0000256" key="3">
    <source>
        <dbReference type="RuleBase" id="RU000383"/>
    </source>
</evidence>
<accession>A0A6A6GMM0</accession>
<comment type="similarity">
    <text evidence="1">Belongs to the cyclin family. Cyclin C subfamily.</text>
</comment>
<dbReference type="InterPro" id="IPR013763">
    <property type="entry name" value="Cyclin-like_dom"/>
</dbReference>
<dbReference type="SMART" id="SM00385">
    <property type="entry name" value="CYCLIN"/>
    <property type="match status" value="1"/>
</dbReference>
<gene>
    <name evidence="5" type="ORF">BDZ85DRAFT_230881</name>
</gene>
<dbReference type="AlphaFoldDB" id="A0A6A6GMM0"/>
<keyword evidence="3" id="KW-0195">Cyclin</keyword>
<name>A0A6A6GMM0_9PEZI</name>
<reference evidence="6" key="1">
    <citation type="journal article" date="2020" name="Stud. Mycol.">
        <title>101 Dothideomycetes genomes: A test case for predicting lifestyles and emergence of pathogens.</title>
        <authorList>
            <person name="Haridas S."/>
            <person name="Albert R."/>
            <person name="Binder M."/>
            <person name="Bloem J."/>
            <person name="LaButti K."/>
            <person name="Salamov A."/>
            <person name="Andreopoulos B."/>
            <person name="Baker S."/>
            <person name="Barry K."/>
            <person name="Bills G."/>
            <person name="Bluhm B."/>
            <person name="Cannon C."/>
            <person name="Castanera R."/>
            <person name="Culley D."/>
            <person name="Daum C."/>
            <person name="Ezra D."/>
            <person name="Gonzalez J."/>
            <person name="Henrissat B."/>
            <person name="Kuo A."/>
            <person name="Liang C."/>
            <person name="Lipzen A."/>
            <person name="Lutzoni F."/>
            <person name="Magnuson J."/>
            <person name="Mondo S."/>
            <person name="Nolan M."/>
            <person name="Ohm R."/>
            <person name="Pangilinan J."/>
            <person name="Park H.-J."/>
            <person name="Ramirez L."/>
            <person name="Alfaro M."/>
            <person name="Sun H."/>
            <person name="Tritt A."/>
            <person name="Yoshinaga Y."/>
            <person name="Zwiers L.-H."/>
            <person name="Turgeon B."/>
            <person name="Goodwin S."/>
            <person name="Spatafora J."/>
            <person name="Crous P."/>
            <person name="Grigoriev I."/>
        </authorList>
    </citation>
    <scope>NUCLEOTIDE SEQUENCE [LARGE SCALE GENOMIC DNA]</scope>
    <source>
        <strain evidence="6">CECT 20119</strain>
    </source>
</reference>
<organism evidence="5 6">
    <name type="scientific">Elsinoe ampelina</name>
    <dbReference type="NCBI Taxonomy" id="302913"/>
    <lineage>
        <taxon>Eukaryota</taxon>
        <taxon>Fungi</taxon>
        <taxon>Dikarya</taxon>
        <taxon>Ascomycota</taxon>
        <taxon>Pezizomycotina</taxon>
        <taxon>Dothideomycetes</taxon>
        <taxon>Dothideomycetidae</taxon>
        <taxon>Myriangiales</taxon>
        <taxon>Elsinoaceae</taxon>
        <taxon>Elsinoe</taxon>
    </lineage>
</organism>
<dbReference type="GO" id="GO:0006357">
    <property type="term" value="P:regulation of transcription by RNA polymerase II"/>
    <property type="evidence" value="ECO:0007669"/>
    <property type="project" value="InterPro"/>
</dbReference>
<dbReference type="Proteomes" id="UP000799538">
    <property type="component" value="Unassembled WGS sequence"/>
</dbReference>
<dbReference type="Pfam" id="PF00134">
    <property type="entry name" value="Cyclin_N"/>
    <property type="match status" value="1"/>
</dbReference>
<dbReference type="OrthoDB" id="10266018at2759"/>
<dbReference type="InterPro" id="IPR043198">
    <property type="entry name" value="Cyclin/Ssn8"/>
</dbReference>
<dbReference type="PANTHER" id="PTHR10026">
    <property type="entry name" value="CYCLIN"/>
    <property type="match status" value="1"/>
</dbReference>
<sequence length="301" mass="34345">MAANFWDSTQFKFWTFDKDELVEKRQAMYEANRTLHTKYEMPERRHVNIFLQQQMVKLGRRLNLRQQVLATAQIYVRRFYLKVEIRRTNPYLVMTTAIYLACKTEECPVHIRFMLGEAARHWTELGISDSSKIGECEFYLISTLRSQMIVHHPYRTITDLAPDLNMSTEESSLAASIVNDHYNTDLPFLHPPHVIAVTAIFLAIVLRPTQSGLQAHSAAAATAGQVQQAITQGMGALAGGGGKAHHAKIMKMVDWLAETEVDLEAVINSTQELISMYELWETYSERPTKEAISKYLKDGVH</sequence>
<evidence type="ECO:0000256" key="1">
    <source>
        <dbReference type="ARBA" id="ARBA00008638"/>
    </source>
</evidence>
<dbReference type="InterPro" id="IPR006671">
    <property type="entry name" value="Cyclin_N"/>
</dbReference>
<dbReference type="EMBL" id="ML992502">
    <property type="protein sequence ID" value="KAF2227024.1"/>
    <property type="molecule type" value="Genomic_DNA"/>
</dbReference>
<evidence type="ECO:0000259" key="4">
    <source>
        <dbReference type="SMART" id="SM00385"/>
    </source>
</evidence>